<name>A0ABQ2JBQ5_9DEIO</name>
<accession>A0ABQ2JBQ5</accession>
<gene>
    <name evidence="2" type="ORF">GCM10010842_30480</name>
</gene>
<feature type="domain" description="Novel toxin 15" evidence="1">
    <location>
        <begin position="136"/>
        <end position="198"/>
    </location>
</feature>
<evidence type="ECO:0000313" key="3">
    <source>
        <dbReference type="Proteomes" id="UP000645517"/>
    </source>
</evidence>
<organism evidence="2 3">
    <name type="scientific">Deinococcus daejeonensis</name>
    <dbReference type="NCBI Taxonomy" id="1007098"/>
    <lineage>
        <taxon>Bacteria</taxon>
        <taxon>Thermotogati</taxon>
        <taxon>Deinococcota</taxon>
        <taxon>Deinococci</taxon>
        <taxon>Deinococcales</taxon>
        <taxon>Deinococcaceae</taxon>
        <taxon>Deinococcus</taxon>
    </lineage>
</organism>
<protein>
    <recommendedName>
        <fullName evidence="1">Novel toxin 15 domain-containing protein</fullName>
    </recommendedName>
</protein>
<reference evidence="3" key="1">
    <citation type="journal article" date="2019" name="Int. J. Syst. Evol. Microbiol.">
        <title>The Global Catalogue of Microorganisms (GCM) 10K type strain sequencing project: providing services to taxonomists for standard genome sequencing and annotation.</title>
        <authorList>
            <consortium name="The Broad Institute Genomics Platform"/>
            <consortium name="The Broad Institute Genome Sequencing Center for Infectious Disease"/>
            <person name="Wu L."/>
            <person name="Ma J."/>
        </authorList>
    </citation>
    <scope>NUCLEOTIDE SEQUENCE [LARGE SCALE GENOMIC DNA]</scope>
    <source>
        <strain evidence="3">JCM 16918</strain>
    </source>
</reference>
<proteinExistence type="predicted"/>
<evidence type="ECO:0000313" key="2">
    <source>
        <dbReference type="EMBL" id="GGN43226.1"/>
    </source>
</evidence>
<dbReference type="Pfam" id="PF15604">
    <property type="entry name" value="Ntox15"/>
    <property type="match status" value="1"/>
</dbReference>
<comment type="caution">
    <text evidence="2">The sequence shown here is derived from an EMBL/GenBank/DDBJ whole genome shotgun (WGS) entry which is preliminary data.</text>
</comment>
<dbReference type="RefSeq" id="WP_189058266.1">
    <property type="nucleotide sequence ID" value="NZ_BMOR01000018.1"/>
</dbReference>
<dbReference type="InterPro" id="IPR028949">
    <property type="entry name" value="Ntox15"/>
</dbReference>
<dbReference type="Proteomes" id="UP000645517">
    <property type="component" value="Unassembled WGS sequence"/>
</dbReference>
<dbReference type="EMBL" id="BMOR01000018">
    <property type="protein sequence ID" value="GGN43226.1"/>
    <property type="molecule type" value="Genomic_DNA"/>
</dbReference>
<evidence type="ECO:0000259" key="1">
    <source>
        <dbReference type="Pfam" id="PF15604"/>
    </source>
</evidence>
<sequence length="217" mass="23477">MSVELFLKRRTQTLLTNNIERGEMGVVENGRDYQENGAMSRIRREAIGRLQVLITATKDGTITPAEQTELGKTVKLLRDSLRSLRKYRNELAAKPNPGVEARKKIISLGDAITRIEGNLSRLDPAKIGKLGKVAVRQVSTSMVGALALLHSLDQIGGGSGVVFPGPGLDAYGIARVNSSIGATWKTLAVDIENYVRQKVSPGHYAAVSMSPITLSVR</sequence>
<keyword evidence="3" id="KW-1185">Reference proteome</keyword>